<sequence>MSEGRAALPSQSPPPSPRESTMCVSQPPLSSPPQVRDTDDARTFSATLDAMASRRPTWTTLRGVFKQPASSSRPGLPRRFHTKINLNEYWGVLEKVVNVEVSWSRAAAHAEGAEAAMDVDNEVNENLANERAEQTRMDVDQVAAEEHATLIKDDSPAKENIPVEVIDQVPALPMKHELAAAARWSPSKADAENSPPRRDKARRRSAPASPSTPARCGASPAPSPPRRVPLGTLNGFESRGQLKKSLSPLSAFADNLARRLARQY</sequence>
<protein>
    <submittedName>
        <fullName evidence="2">NADH-quinone oxidoreductase subunit I</fullName>
    </submittedName>
</protein>
<evidence type="ECO:0000256" key="1">
    <source>
        <dbReference type="SAM" id="MobiDB-lite"/>
    </source>
</evidence>
<reference evidence="2" key="1">
    <citation type="submission" date="2021-07" db="EMBL/GenBank/DDBJ databases">
        <authorList>
            <person name="Catto M.A."/>
            <person name="Jacobson A."/>
            <person name="Kennedy G."/>
            <person name="Labadie P."/>
            <person name="Hunt B.G."/>
            <person name="Srinivasan R."/>
        </authorList>
    </citation>
    <scope>NUCLEOTIDE SEQUENCE</scope>
    <source>
        <strain evidence="2">PL_HMW_Pooled</strain>
        <tissue evidence="2">Head</tissue>
    </source>
</reference>
<proteinExistence type="predicted"/>
<comment type="caution">
    <text evidence="2">The sequence shown here is derived from an EMBL/GenBank/DDBJ whole genome shotgun (WGS) entry which is preliminary data.</text>
</comment>
<dbReference type="EMBL" id="JAHWGI010000284">
    <property type="protein sequence ID" value="KAK3911741.1"/>
    <property type="molecule type" value="Genomic_DNA"/>
</dbReference>
<reference evidence="2" key="2">
    <citation type="journal article" date="2023" name="BMC Genomics">
        <title>Pest status, molecular evolution, and epigenetic factors derived from the genome assembly of Frankliniella fusca, a thysanopteran phytovirus vector.</title>
        <authorList>
            <person name="Catto M.A."/>
            <person name="Labadie P.E."/>
            <person name="Jacobson A.L."/>
            <person name="Kennedy G.G."/>
            <person name="Srinivasan R."/>
            <person name="Hunt B.G."/>
        </authorList>
    </citation>
    <scope>NUCLEOTIDE SEQUENCE</scope>
    <source>
        <strain evidence="2">PL_HMW_Pooled</strain>
    </source>
</reference>
<name>A0AAE1GYM9_9NEOP</name>
<gene>
    <name evidence="2" type="ORF">KUF71_021402</name>
</gene>
<feature type="compositionally biased region" description="Low complexity" evidence="1">
    <location>
        <begin position="25"/>
        <end position="34"/>
    </location>
</feature>
<keyword evidence="3" id="KW-1185">Reference proteome</keyword>
<organism evidence="2 3">
    <name type="scientific">Frankliniella fusca</name>
    <dbReference type="NCBI Taxonomy" id="407009"/>
    <lineage>
        <taxon>Eukaryota</taxon>
        <taxon>Metazoa</taxon>
        <taxon>Ecdysozoa</taxon>
        <taxon>Arthropoda</taxon>
        <taxon>Hexapoda</taxon>
        <taxon>Insecta</taxon>
        <taxon>Pterygota</taxon>
        <taxon>Neoptera</taxon>
        <taxon>Paraneoptera</taxon>
        <taxon>Thysanoptera</taxon>
        <taxon>Terebrantia</taxon>
        <taxon>Thripoidea</taxon>
        <taxon>Thripidae</taxon>
        <taxon>Frankliniella</taxon>
    </lineage>
</organism>
<dbReference type="AlphaFoldDB" id="A0AAE1GYM9"/>
<feature type="region of interest" description="Disordered" evidence="1">
    <location>
        <begin position="180"/>
        <end position="236"/>
    </location>
</feature>
<feature type="region of interest" description="Disordered" evidence="1">
    <location>
        <begin position="1"/>
        <end position="53"/>
    </location>
</feature>
<accession>A0AAE1GYM9</accession>
<evidence type="ECO:0000313" key="2">
    <source>
        <dbReference type="EMBL" id="KAK3911741.1"/>
    </source>
</evidence>
<dbReference type="Proteomes" id="UP001219518">
    <property type="component" value="Unassembled WGS sequence"/>
</dbReference>
<evidence type="ECO:0000313" key="3">
    <source>
        <dbReference type="Proteomes" id="UP001219518"/>
    </source>
</evidence>
<feature type="compositionally biased region" description="Basic and acidic residues" evidence="1">
    <location>
        <begin position="189"/>
        <end position="198"/>
    </location>
</feature>